<keyword evidence="1" id="KW-1185">Reference proteome</keyword>
<dbReference type="WBParaSite" id="SVE_2007800.1">
    <property type="protein sequence ID" value="SVE_2007800.1"/>
    <property type="gene ID" value="SVE_2007800"/>
</dbReference>
<evidence type="ECO:0000313" key="2">
    <source>
        <dbReference type="WBParaSite" id="SVE_2007800.1"/>
    </source>
</evidence>
<evidence type="ECO:0000313" key="1">
    <source>
        <dbReference type="Proteomes" id="UP000035680"/>
    </source>
</evidence>
<name>A0A0K0G5Q6_STRVS</name>
<proteinExistence type="predicted"/>
<dbReference type="AlphaFoldDB" id="A0A0K0G5Q6"/>
<reference evidence="1" key="1">
    <citation type="submission" date="2014-07" db="EMBL/GenBank/DDBJ databases">
        <authorList>
            <person name="Martin A.A"/>
            <person name="De Silva N."/>
        </authorList>
    </citation>
    <scope>NUCLEOTIDE SEQUENCE</scope>
</reference>
<protein>
    <submittedName>
        <fullName evidence="2">Uncharacterized protein</fullName>
    </submittedName>
</protein>
<organism evidence="1 2">
    <name type="scientific">Strongyloides venezuelensis</name>
    <name type="common">Threadworm</name>
    <dbReference type="NCBI Taxonomy" id="75913"/>
    <lineage>
        <taxon>Eukaryota</taxon>
        <taxon>Metazoa</taxon>
        <taxon>Ecdysozoa</taxon>
        <taxon>Nematoda</taxon>
        <taxon>Chromadorea</taxon>
        <taxon>Rhabditida</taxon>
        <taxon>Tylenchina</taxon>
        <taxon>Panagrolaimomorpha</taxon>
        <taxon>Strongyloidoidea</taxon>
        <taxon>Strongyloididae</taxon>
        <taxon>Strongyloides</taxon>
    </lineage>
</organism>
<dbReference type="Proteomes" id="UP000035680">
    <property type="component" value="Unassembled WGS sequence"/>
</dbReference>
<sequence length="70" mass="8267">MVVLSDKRSNRNGEFLTIGIHKGGYPVGCLLKTTLQVSRNYVFKNWARQKIFNMRNVDLFRIPFRTIPFY</sequence>
<accession>A0A0K0G5Q6</accession>
<reference evidence="2" key="2">
    <citation type="submission" date="2015-08" db="UniProtKB">
        <authorList>
            <consortium name="WormBaseParasite"/>
        </authorList>
    </citation>
    <scope>IDENTIFICATION</scope>
</reference>